<dbReference type="RefSeq" id="WP_164813222.1">
    <property type="nucleotide sequence ID" value="NZ_JAALMG010000030.1"/>
</dbReference>
<keyword evidence="1" id="KW-0812">Transmembrane</keyword>
<reference evidence="2" key="1">
    <citation type="submission" date="2023-04" db="EMBL/GenBank/DDBJ databases">
        <title>Epidemiological investigation of Clostridium perfringens isolated from cattle.</title>
        <authorList>
            <person name="Tian R."/>
        </authorList>
    </citation>
    <scope>NUCLEOTIDE SEQUENCE</scope>
    <source>
        <strain evidence="2">ZWCP172</strain>
    </source>
</reference>
<accession>A0AAP4EFF1</accession>
<gene>
    <name evidence="2" type="ORF">QDQ28_06225</name>
</gene>
<dbReference type="AlphaFoldDB" id="A0AAP4EFF1"/>
<keyword evidence="1" id="KW-1133">Transmembrane helix</keyword>
<keyword evidence="1" id="KW-0472">Membrane</keyword>
<feature type="transmembrane region" description="Helical" evidence="1">
    <location>
        <begin position="7"/>
        <end position="29"/>
    </location>
</feature>
<dbReference type="Proteomes" id="UP001222958">
    <property type="component" value="Unassembled WGS sequence"/>
</dbReference>
<evidence type="ECO:0000313" key="2">
    <source>
        <dbReference type="EMBL" id="MDH2335781.1"/>
    </source>
</evidence>
<evidence type="ECO:0000256" key="1">
    <source>
        <dbReference type="SAM" id="Phobius"/>
    </source>
</evidence>
<proteinExistence type="predicted"/>
<feature type="transmembrane region" description="Helical" evidence="1">
    <location>
        <begin position="35"/>
        <end position="52"/>
    </location>
</feature>
<organism evidence="2 3">
    <name type="scientific">Clostridium perfringens</name>
    <dbReference type="NCBI Taxonomy" id="1502"/>
    <lineage>
        <taxon>Bacteria</taxon>
        <taxon>Bacillati</taxon>
        <taxon>Bacillota</taxon>
        <taxon>Clostridia</taxon>
        <taxon>Eubacteriales</taxon>
        <taxon>Clostridiaceae</taxon>
        <taxon>Clostridium</taxon>
    </lineage>
</organism>
<dbReference type="EMBL" id="JARVUX010000002">
    <property type="protein sequence ID" value="MDH2335781.1"/>
    <property type="molecule type" value="Genomic_DNA"/>
</dbReference>
<evidence type="ECO:0000313" key="3">
    <source>
        <dbReference type="Proteomes" id="UP001222958"/>
    </source>
</evidence>
<comment type="caution">
    <text evidence="2">The sequence shown here is derived from an EMBL/GenBank/DDBJ whole genome shotgun (WGS) entry which is preliminary data.</text>
</comment>
<protein>
    <submittedName>
        <fullName evidence="2">Uncharacterized protein</fullName>
    </submittedName>
</protein>
<sequence length="57" mass="6542">MKKNTKQILVSSILGASIALIVCLLFDYFGITKNIFSYIFILIIFLVISRIINNKYI</sequence>
<name>A0AAP4EFF1_CLOPF</name>